<evidence type="ECO:0000313" key="2">
    <source>
        <dbReference type="EMBL" id="SDN81060.1"/>
    </source>
</evidence>
<dbReference type="GO" id="GO:0016887">
    <property type="term" value="F:ATP hydrolysis activity"/>
    <property type="evidence" value="ECO:0007669"/>
    <property type="project" value="InterPro"/>
</dbReference>
<gene>
    <name evidence="2" type="ORF">SAMN05216193_105152</name>
</gene>
<proteinExistence type="predicted"/>
<protein>
    <submittedName>
        <fullName evidence="2">AAA domain-containing protein</fullName>
    </submittedName>
</protein>
<dbReference type="AlphaFoldDB" id="A0A1H0EFG1"/>
<name>A0A1H0EFG1_9PSED</name>
<accession>A0A1H0EFG1</accession>
<keyword evidence="3" id="KW-1185">Reference proteome</keyword>
<evidence type="ECO:0000259" key="1">
    <source>
        <dbReference type="Pfam" id="PF13401"/>
    </source>
</evidence>
<dbReference type="EMBL" id="FNIJ01000005">
    <property type="protein sequence ID" value="SDN81060.1"/>
    <property type="molecule type" value="Genomic_DNA"/>
</dbReference>
<dbReference type="Proteomes" id="UP000242957">
    <property type="component" value="Unassembled WGS sequence"/>
</dbReference>
<dbReference type="Pfam" id="PF13401">
    <property type="entry name" value="AAA_22"/>
    <property type="match status" value="1"/>
</dbReference>
<organism evidence="2 3">
    <name type="scientific">Pseudomonas jinjuensis</name>
    <dbReference type="NCBI Taxonomy" id="198616"/>
    <lineage>
        <taxon>Bacteria</taxon>
        <taxon>Pseudomonadati</taxon>
        <taxon>Pseudomonadota</taxon>
        <taxon>Gammaproteobacteria</taxon>
        <taxon>Pseudomonadales</taxon>
        <taxon>Pseudomonadaceae</taxon>
        <taxon>Pseudomonas</taxon>
    </lineage>
</organism>
<dbReference type="STRING" id="198616.SAMN05216193_105152"/>
<sequence>MSITAHPLKTDQALFITHQMVRVLRLSLDRVAARRSGVLFEGASRVGKSRCAKFVAEQLKVQLPDIFTVLHIARHREPGRRQSALKELCESEHTKPASRGVDFLQHLLAYIEAHVTGQPAPQCVLVIDEIQHWRHNDFHVLADLYNYLQLQDIYLTVIGFAQSEIYQLLSGLRAVQHLQTVARFFSEIIPFHGCQKVDELATILQACDEGSEYPVGSGISYTAFFAPEAFAAGLRLAPLADLLWKAFDESVAGKYVNNLPMQHVRESIVDLLLLIAPHDSALFEVDEKLVTEAVRRTSVRMFCDAL</sequence>
<feature type="domain" description="ORC1/DEAH AAA+ ATPase" evidence="1">
    <location>
        <begin position="38"/>
        <end position="169"/>
    </location>
</feature>
<dbReference type="OrthoDB" id="8903747at2"/>
<dbReference type="SUPFAM" id="SSF52540">
    <property type="entry name" value="P-loop containing nucleoside triphosphate hydrolases"/>
    <property type="match status" value="1"/>
</dbReference>
<dbReference type="InterPro" id="IPR049945">
    <property type="entry name" value="AAA_22"/>
</dbReference>
<dbReference type="Gene3D" id="3.40.50.300">
    <property type="entry name" value="P-loop containing nucleotide triphosphate hydrolases"/>
    <property type="match status" value="1"/>
</dbReference>
<reference evidence="3" key="1">
    <citation type="submission" date="2016-10" db="EMBL/GenBank/DDBJ databases">
        <authorList>
            <person name="Varghese N."/>
            <person name="Submissions S."/>
        </authorList>
    </citation>
    <scope>NUCLEOTIDE SEQUENCE [LARGE SCALE GENOMIC DNA]</scope>
    <source>
        <strain evidence="3">JCM 21621</strain>
    </source>
</reference>
<evidence type="ECO:0000313" key="3">
    <source>
        <dbReference type="Proteomes" id="UP000242957"/>
    </source>
</evidence>
<dbReference type="InterPro" id="IPR027417">
    <property type="entry name" value="P-loop_NTPase"/>
</dbReference>
<dbReference type="RefSeq" id="WP_084310586.1">
    <property type="nucleotide sequence ID" value="NZ_FNIJ01000005.1"/>
</dbReference>